<organism evidence="7 8">
    <name type="scientific">Candidatus Muproteobacteria bacterium RIFCSPHIGHO2_01_FULL_65_16</name>
    <dbReference type="NCBI Taxonomy" id="1817764"/>
    <lineage>
        <taxon>Bacteria</taxon>
        <taxon>Pseudomonadati</taxon>
        <taxon>Pseudomonadota</taxon>
        <taxon>Candidatus Muproteobacteria</taxon>
    </lineage>
</organism>
<gene>
    <name evidence="7" type="ORF">A2637_06905</name>
</gene>
<evidence type="ECO:0000313" key="7">
    <source>
        <dbReference type="EMBL" id="OGI45184.1"/>
    </source>
</evidence>
<evidence type="ECO:0000256" key="4">
    <source>
        <dbReference type="ARBA" id="ARBA00022679"/>
    </source>
</evidence>
<evidence type="ECO:0000313" key="8">
    <source>
        <dbReference type="Proteomes" id="UP000179360"/>
    </source>
</evidence>
<evidence type="ECO:0000256" key="2">
    <source>
        <dbReference type="ARBA" id="ARBA00022475"/>
    </source>
</evidence>
<comment type="caution">
    <text evidence="7">The sequence shown here is derived from an EMBL/GenBank/DDBJ whole genome shotgun (WGS) entry which is preliminary data.</text>
</comment>
<evidence type="ECO:0000256" key="3">
    <source>
        <dbReference type="ARBA" id="ARBA00022519"/>
    </source>
</evidence>
<dbReference type="GO" id="GO:0009247">
    <property type="term" value="P:glycolipid biosynthetic process"/>
    <property type="evidence" value="ECO:0007669"/>
    <property type="project" value="UniProtKB-ARBA"/>
</dbReference>
<dbReference type="Proteomes" id="UP000179360">
    <property type="component" value="Unassembled WGS sequence"/>
</dbReference>
<evidence type="ECO:0000256" key="5">
    <source>
        <dbReference type="ARBA" id="ARBA00023136"/>
    </source>
</evidence>
<dbReference type="CDD" id="cd07984">
    <property type="entry name" value="LPLAT_LABLAT-like"/>
    <property type="match status" value="1"/>
</dbReference>
<evidence type="ECO:0000256" key="6">
    <source>
        <dbReference type="ARBA" id="ARBA00023315"/>
    </source>
</evidence>
<keyword evidence="5" id="KW-0472">Membrane</keyword>
<keyword evidence="6" id="KW-0012">Acyltransferase</keyword>
<sequence length="286" mass="31909">MLALLWACAWLPLRVARALGAALGLAMLAANRKRRRIARVNLGLCFPELSAPARERLLRRHFVVSGQAYLDLGFLAWGSEQRVLRAVKFHGLERYREAARSGRGVILLVPHSVGFNFAGALMARHHPLFTMYKPQRDPLVNWVLDRGRTRFGARLIMREQGMRPVLRGLKAGEAFFYLADEDYGAERSVFVPYFGVPTATLPTLGRLAAGGNALVVPFFASLLPGARGYEVFLGPPLENFPSGDRLADTARMNRALEVCIRRAPEQYMWTFKLFKTRPGGAPSPYA</sequence>
<dbReference type="EMBL" id="MFSY01000091">
    <property type="protein sequence ID" value="OGI45184.1"/>
    <property type="molecule type" value="Genomic_DNA"/>
</dbReference>
<accession>A0A1F6TJ74</accession>
<dbReference type="AlphaFoldDB" id="A0A1F6TJ74"/>
<name>A0A1F6TJ74_9PROT</name>
<dbReference type="GO" id="GO:0016746">
    <property type="term" value="F:acyltransferase activity"/>
    <property type="evidence" value="ECO:0007669"/>
    <property type="project" value="UniProtKB-KW"/>
</dbReference>
<dbReference type="GO" id="GO:0005886">
    <property type="term" value="C:plasma membrane"/>
    <property type="evidence" value="ECO:0007669"/>
    <property type="project" value="UniProtKB-SubCell"/>
</dbReference>
<dbReference type="PANTHER" id="PTHR30606">
    <property type="entry name" value="LIPID A BIOSYNTHESIS LAUROYL ACYLTRANSFERASE"/>
    <property type="match status" value="1"/>
</dbReference>
<proteinExistence type="predicted"/>
<protein>
    <recommendedName>
        <fullName evidence="9">Lipid A biosynthesis acyltransferase</fullName>
    </recommendedName>
</protein>
<reference evidence="7 8" key="1">
    <citation type="journal article" date="2016" name="Nat. Commun.">
        <title>Thousands of microbial genomes shed light on interconnected biogeochemical processes in an aquifer system.</title>
        <authorList>
            <person name="Anantharaman K."/>
            <person name="Brown C.T."/>
            <person name="Hug L.A."/>
            <person name="Sharon I."/>
            <person name="Castelle C.J."/>
            <person name="Probst A.J."/>
            <person name="Thomas B.C."/>
            <person name="Singh A."/>
            <person name="Wilkins M.J."/>
            <person name="Karaoz U."/>
            <person name="Brodie E.L."/>
            <person name="Williams K.H."/>
            <person name="Hubbard S.S."/>
            <person name="Banfield J.F."/>
        </authorList>
    </citation>
    <scope>NUCLEOTIDE SEQUENCE [LARGE SCALE GENOMIC DNA]</scope>
</reference>
<comment type="subcellular location">
    <subcellularLocation>
        <location evidence="1">Cell inner membrane</location>
    </subcellularLocation>
</comment>
<keyword evidence="3" id="KW-0997">Cell inner membrane</keyword>
<keyword evidence="2" id="KW-1003">Cell membrane</keyword>
<evidence type="ECO:0000256" key="1">
    <source>
        <dbReference type="ARBA" id="ARBA00004533"/>
    </source>
</evidence>
<evidence type="ECO:0008006" key="9">
    <source>
        <dbReference type="Google" id="ProtNLM"/>
    </source>
</evidence>
<dbReference type="InterPro" id="IPR004960">
    <property type="entry name" value="LipA_acyltrans"/>
</dbReference>
<dbReference type="PIRSF" id="PIRSF026649">
    <property type="entry name" value="MsbB"/>
    <property type="match status" value="1"/>
</dbReference>
<dbReference type="PANTHER" id="PTHR30606:SF4">
    <property type="entry name" value="LIPID A BIOSYNTHESIS MYRISTOYLTRANSFERASE"/>
    <property type="match status" value="1"/>
</dbReference>
<dbReference type="Pfam" id="PF03279">
    <property type="entry name" value="Lip_A_acyltrans"/>
    <property type="match status" value="1"/>
</dbReference>
<keyword evidence="4" id="KW-0808">Transferase</keyword>
<dbReference type="STRING" id="1817764.A2637_06905"/>